<dbReference type="AlphaFoldDB" id="A0AAX2QTW8"/>
<dbReference type="GO" id="GO:0006304">
    <property type="term" value="P:DNA modification"/>
    <property type="evidence" value="ECO:0007669"/>
    <property type="project" value="InterPro"/>
</dbReference>
<name>A0AAX2QTW8_9HYPH</name>
<dbReference type="GO" id="GO:0009007">
    <property type="term" value="F:site-specific DNA-methyltransferase (adenine-specific) activity"/>
    <property type="evidence" value="ECO:0007669"/>
    <property type="project" value="UniProtKB-EC"/>
</dbReference>
<evidence type="ECO:0000259" key="7">
    <source>
        <dbReference type="Pfam" id="PF07669"/>
    </source>
</evidence>
<dbReference type="RefSeq" id="WP_132609401.1">
    <property type="nucleotide sequence ID" value="NZ_SMBI01000001.1"/>
</dbReference>
<keyword evidence="5" id="KW-0949">S-adenosyl-L-methionine</keyword>
<evidence type="ECO:0000313" key="10">
    <source>
        <dbReference type="Proteomes" id="UP000295021"/>
    </source>
</evidence>
<evidence type="ECO:0000256" key="4">
    <source>
        <dbReference type="ARBA" id="ARBA00022679"/>
    </source>
</evidence>
<evidence type="ECO:0000313" key="9">
    <source>
        <dbReference type="EMBL" id="TCU29931.1"/>
    </source>
</evidence>
<gene>
    <name evidence="9" type="ORF">EV131_101417</name>
</gene>
<dbReference type="EMBL" id="SMBI01000001">
    <property type="protein sequence ID" value="TCU29931.1"/>
    <property type="molecule type" value="Genomic_DNA"/>
</dbReference>
<dbReference type="InterPro" id="IPR050953">
    <property type="entry name" value="N4_N6_ade-DNA_methylase"/>
</dbReference>
<dbReference type="InterPro" id="IPR002052">
    <property type="entry name" value="DNA_methylase_N6_adenine_CS"/>
</dbReference>
<reference evidence="9 10" key="1">
    <citation type="submission" date="2019-03" db="EMBL/GenBank/DDBJ databases">
        <title>Genomic Encyclopedia of Type Strains, Phase IV (KMG-V): Genome sequencing to study the core and pangenomes of soil and plant-associated prokaryotes.</title>
        <authorList>
            <person name="Whitman W."/>
        </authorList>
    </citation>
    <scope>NUCLEOTIDE SEQUENCE [LARGE SCALE GENOMIC DNA]</scope>
    <source>
        <strain evidence="9 10">FB403</strain>
    </source>
</reference>
<dbReference type="CDD" id="cd02440">
    <property type="entry name" value="AdoMet_MTases"/>
    <property type="match status" value="1"/>
</dbReference>
<dbReference type="GO" id="GO:0032259">
    <property type="term" value="P:methylation"/>
    <property type="evidence" value="ECO:0007669"/>
    <property type="project" value="UniProtKB-KW"/>
</dbReference>
<sequence>MNFKENESAQKLRGGYYTPPDLAAFIARWVKEIAPKRVLEPSCGDGVFFGALGAVEGFEKTRVTGFELDAGEAEKARARSRDLGLKAEIHAQDFLEWAIEHRADPLVRFDAVVGNPPFVRYQYLPEPFQDRAEQIFKEMNLPFTKHTNAWVPFILASVSLLRPGGRLAMVVPAEIIHVTHAQSLRSYLGRECRRLVVIDPEEIWFSDTLQGAVILLAEKRANDAEEAEGLGMVPVKGREFLNLDPSEVFNMPKAINGKTVEGKWTRALLNIETRSLFDQLADHKDVHRFKDIAKVDVGIVTGANKFFLVPNETVKTYGLDKFAHPMFGRSEHCPGVIYDERQHKKNAEKGNPTNFLWFVGQEEGMSKSVREYLADGVAQKLHTRYKCRVRSPWYTVPSVYATEIGMLKRAHDTPRLILNKIGAYTTDTAYRIRTTQIVAEKFVGAFINPLTSLSAELEGRHYGGGVLELIPSEIEKLVIPLSTNAKVDLQELDRSIRTYPTYSVLDRQGRIVLGALGLSRQDQRCVLEGWRSLRDRRHRTSSEEVAFDA</sequence>
<dbReference type="SUPFAM" id="SSF53335">
    <property type="entry name" value="S-adenosyl-L-methionine-dependent methyltransferases"/>
    <property type="match status" value="1"/>
</dbReference>
<organism evidence="9 10">
    <name type="scientific">Rhizobium laguerreae</name>
    <dbReference type="NCBI Taxonomy" id="1076926"/>
    <lineage>
        <taxon>Bacteria</taxon>
        <taxon>Pseudomonadati</taxon>
        <taxon>Pseudomonadota</taxon>
        <taxon>Alphaproteobacteria</taxon>
        <taxon>Hyphomicrobiales</taxon>
        <taxon>Rhizobiaceae</taxon>
        <taxon>Rhizobium/Agrobacterium group</taxon>
        <taxon>Rhizobium</taxon>
    </lineage>
</organism>
<dbReference type="PRINTS" id="PR00507">
    <property type="entry name" value="N12N6MTFRASE"/>
</dbReference>
<dbReference type="PANTHER" id="PTHR33841:SF5">
    <property type="entry name" value="DNA METHYLASE (MODIFICATION METHYLASE) (METHYLTRANSFERASE)-RELATED"/>
    <property type="match status" value="1"/>
</dbReference>
<dbReference type="GO" id="GO:0003676">
    <property type="term" value="F:nucleic acid binding"/>
    <property type="evidence" value="ECO:0007669"/>
    <property type="project" value="InterPro"/>
</dbReference>
<feature type="domain" description="Type II methyltransferase M.TaqI-like" evidence="7">
    <location>
        <begin position="92"/>
        <end position="199"/>
    </location>
</feature>
<dbReference type="PANTHER" id="PTHR33841">
    <property type="entry name" value="DNA METHYLTRANSFERASE YEEA-RELATED"/>
    <property type="match status" value="1"/>
</dbReference>
<evidence type="ECO:0000256" key="2">
    <source>
        <dbReference type="ARBA" id="ARBA00011900"/>
    </source>
</evidence>
<dbReference type="Pfam" id="PF22837">
    <property type="entry name" value="M_Eco57I_C"/>
    <property type="match status" value="1"/>
</dbReference>
<dbReference type="Gene3D" id="3.40.50.150">
    <property type="entry name" value="Vaccinia Virus protein VP39"/>
    <property type="match status" value="1"/>
</dbReference>
<dbReference type="Proteomes" id="UP000295021">
    <property type="component" value="Unassembled WGS sequence"/>
</dbReference>
<accession>A0AAX2QTW8</accession>
<evidence type="ECO:0000256" key="5">
    <source>
        <dbReference type="ARBA" id="ARBA00022691"/>
    </source>
</evidence>
<keyword evidence="3 9" id="KW-0489">Methyltransferase</keyword>
<comment type="similarity">
    <text evidence="1">Belongs to the N(4)/N(6)-methyltransferase family.</text>
</comment>
<evidence type="ECO:0000256" key="6">
    <source>
        <dbReference type="ARBA" id="ARBA00047942"/>
    </source>
</evidence>
<evidence type="ECO:0000256" key="3">
    <source>
        <dbReference type="ARBA" id="ARBA00022603"/>
    </source>
</evidence>
<dbReference type="InterPro" id="IPR011639">
    <property type="entry name" value="MethylTrfase_TaqI-like_dom"/>
</dbReference>
<comment type="caution">
    <text evidence="9">The sequence shown here is derived from an EMBL/GenBank/DDBJ whole genome shotgun (WGS) entry which is preliminary data.</text>
</comment>
<comment type="catalytic activity">
    <reaction evidence="6">
        <text>a 2'-deoxyadenosine in DNA + S-adenosyl-L-methionine = an N(6)-methyl-2'-deoxyadenosine in DNA + S-adenosyl-L-homocysteine + H(+)</text>
        <dbReference type="Rhea" id="RHEA:15197"/>
        <dbReference type="Rhea" id="RHEA-COMP:12418"/>
        <dbReference type="Rhea" id="RHEA-COMP:12419"/>
        <dbReference type="ChEBI" id="CHEBI:15378"/>
        <dbReference type="ChEBI" id="CHEBI:57856"/>
        <dbReference type="ChEBI" id="CHEBI:59789"/>
        <dbReference type="ChEBI" id="CHEBI:90615"/>
        <dbReference type="ChEBI" id="CHEBI:90616"/>
        <dbReference type="EC" id="2.1.1.72"/>
    </reaction>
</comment>
<dbReference type="InterPro" id="IPR054520">
    <property type="entry name" value="M_Eco57I_C"/>
</dbReference>
<dbReference type="InterPro" id="IPR029063">
    <property type="entry name" value="SAM-dependent_MTases_sf"/>
</dbReference>
<protein>
    <recommendedName>
        <fullName evidence="2">site-specific DNA-methyltransferase (adenine-specific)</fullName>
        <ecNumber evidence="2">2.1.1.72</ecNumber>
    </recommendedName>
</protein>
<dbReference type="PROSITE" id="PS00092">
    <property type="entry name" value="N6_MTASE"/>
    <property type="match status" value="1"/>
</dbReference>
<keyword evidence="4" id="KW-0808">Transferase</keyword>
<evidence type="ECO:0000259" key="8">
    <source>
        <dbReference type="Pfam" id="PF22837"/>
    </source>
</evidence>
<dbReference type="EC" id="2.1.1.72" evidence="2"/>
<evidence type="ECO:0000256" key="1">
    <source>
        <dbReference type="ARBA" id="ARBA00006594"/>
    </source>
</evidence>
<feature type="domain" description="Type II methyltransferase M.Eco57I C-terminal" evidence="8">
    <location>
        <begin position="262"/>
        <end position="513"/>
    </location>
</feature>
<proteinExistence type="inferred from homology"/>
<dbReference type="Pfam" id="PF07669">
    <property type="entry name" value="Eco57I"/>
    <property type="match status" value="1"/>
</dbReference>